<dbReference type="Proteomes" id="UP000264960">
    <property type="component" value="Chromosome"/>
</dbReference>
<reference evidence="2 3" key="1">
    <citation type="submission" date="2018-02" db="EMBL/GenBank/DDBJ databases">
        <title>The complete genome of two Bacillus pumilus strains from Cuatro Cienegas, Coahuila, Mexico.</title>
        <authorList>
            <person name="Zarza E."/>
            <person name="Alcaraz L.D."/>
            <person name="Aguilar-Salinas B."/>
            <person name="Islas A."/>
            <person name="Olmedo-Alvarez G."/>
        </authorList>
    </citation>
    <scope>NUCLEOTIDE SEQUENCE [LARGE SCALE GENOMIC DNA]</scope>
    <source>
        <strain evidence="2 3">145</strain>
    </source>
</reference>
<accession>A0AAD0HP92</accession>
<feature type="signal peptide" evidence="1">
    <location>
        <begin position="1"/>
        <end position="26"/>
    </location>
</feature>
<dbReference type="RefSeq" id="WP_117731210.1">
    <property type="nucleotide sequence ID" value="NZ_CP027116.1"/>
</dbReference>
<proteinExistence type="predicted"/>
<feature type="chain" id="PRO_5042000753" evidence="1">
    <location>
        <begin position="27"/>
        <end position="153"/>
    </location>
</feature>
<keyword evidence="1" id="KW-0732">Signal</keyword>
<evidence type="ECO:0000313" key="2">
    <source>
        <dbReference type="EMBL" id="AVM24866.1"/>
    </source>
</evidence>
<name>A0AAD0HP92_BACPU</name>
<sequence length="153" mass="16688">MKKQIIAGTLALTTLFSIVAPVSTYAAENKKAKNLVKVELQSTVLQNATVQNELTNTINNTVVNDPTLSTKGLKKDGLVYALRNGGKLLGDLLEILSKKNADYVKKYSKQIADFLDSVTNSIEARLIDFMIFELGIPTSSARTIAWAIMLIIA</sequence>
<evidence type="ECO:0000256" key="1">
    <source>
        <dbReference type="SAM" id="SignalP"/>
    </source>
</evidence>
<organism evidence="2 3">
    <name type="scientific">Bacillus pumilus</name>
    <name type="common">Bacillus mesentericus</name>
    <dbReference type="NCBI Taxonomy" id="1408"/>
    <lineage>
        <taxon>Bacteria</taxon>
        <taxon>Bacillati</taxon>
        <taxon>Bacillota</taxon>
        <taxon>Bacilli</taxon>
        <taxon>Bacillales</taxon>
        <taxon>Bacillaceae</taxon>
        <taxon>Bacillus</taxon>
    </lineage>
</organism>
<dbReference type="EMBL" id="CP027116">
    <property type="protein sequence ID" value="AVM24866.1"/>
    <property type="molecule type" value="Genomic_DNA"/>
</dbReference>
<protein>
    <submittedName>
        <fullName evidence="2">Uncharacterized protein</fullName>
    </submittedName>
</protein>
<gene>
    <name evidence="2" type="ORF">C5695_13810</name>
</gene>
<dbReference type="AlphaFoldDB" id="A0AAD0HP92"/>
<evidence type="ECO:0000313" key="3">
    <source>
        <dbReference type="Proteomes" id="UP000264960"/>
    </source>
</evidence>